<dbReference type="AlphaFoldDB" id="A0AA48H3V5"/>
<dbReference type="Pfam" id="PF00930">
    <property type="entry name" value="DPPIV_N"/>
    <property type="match status" value="1"/>
</dbReference>
<dbReference type="RefSeq" id="WP_316411593.1">
    <property type="nucleotide sequence ID" value="NZ_AP027081.1"/>
</dbReference>
<dbReference type="GO" id="GO:0008239">
    <property type="term" value="F:dipeptidyl-peptidase activity"/>
    <property type="evidence" value="ECO:0007669"/>
    <property type="project" value="TreeGrafter"/>
</dbReference>
<feature type="chain" id="PRO_5041250581" evidence="1">
    <location>
        <begin position="18"/>
        <end position="713"/>
    </location>
</feature>
<dbReference type="GO" id="GO:0006508">
    <property type="term" value="P:proteolysis"/>
    <property type="evidence" value="ECO:0007669"/>
    <property type="project" value="InterPro"/>
</dbReference>
<feature type="signal peptide" evidence="1">
    <location>
        <begin position="1"/>
        <end position="17"/>
    </location>
</feature>
<dbReference type="SUPFAM" id="SSF53474">
    <property type="entry name" value="alpha/beta-Hydrolases"/>
    <property type="match status" value="1"/>
</dbReference>
<dbReference type="PANTHER" id="PTHR11731:SF193">
    <property type="entry name" value="DIPEPTIDYL PEPTIDASE 9"/>
    <property type="match status" value="1"/>
</dbReference>
<keyword evidence="5" id="KW-1185">Reference proteome</keyword>
<proteinExistence type="predicted"/>
<keyword evidence="1" id="KW-0732">Signal</keyword>
<protein>
    <submittedName>
        <fullName evidence="4">Peptidase S9</fullName>
    </submittedName>
</protein>
<dbReference type="Pfam" id="PF00326">
    <property type="entry name" value="Peptidase_S9"/>
    <property type="match status" value="1"/>
</dbReference>
<evidence type="ECO:0000256" key="1">
    <source>
        <dbReference type="SAM" id="SignalP"/>
    </source>
</evidence>
<dbReference type="SUPFAM" id="SSF82171">
    <property type="entry name" value="DPP6 N-terminal domain-like"/>
    <property type="match status" value="1"/>
</dbReference>
<evidence type="ECO:0000259" key="2">
    <source>
        <dbReference type="Pfam" id="PF00326"/>
    </source>
</evidence>
<sequence>MRLFLFAAACAILPLHADGTGLTVARIYHPARGETFVEARTLTPQWRPDGTLLGERRDRSGFRTLERLGATPERLLEAERLRELLANAGAAPVDVRAALALPFTWNPARDAFLVRAGGALYLVDAAGAQARRLAEGDSPAFSPDGAWVAYLDGQDIHAVELATGRISRITTGGGPTRLNGRMDWVYQEEVFNERGNWRAFWWSPDSRRIAFLSLDETNVPVFTLADDRTQPQTLQRLAYPKAGDPVPGVRLGVADLEGRIHWTEDPYPGREVFVARVGWDPRGRLVAHWTGRDQTWLECRRYEGPGPGRVLVREHHPRGWVEHLPLPHFLDDGRFLWLSSRTGNSHLYLYDGKAGVPLTSGPWDVKRLLGVDARTGQVHFEGTRRNPVGMDAFRVPLSGGAPELLTPAPGTHSLTWDPAFRRAVDRWSDIDTPSRDLLLAPGAPPKVLEASVATPAWTAEAKGKVVFQQVRTRDGFPMEAMLVLPVGFDPARKYPVFQYVYGGPNAPQVRNAWNRSMPWFQFLAQQGIAVWVCDNRSAAAKGNAAHRVKGNLGALELEDQLDGLAWLRSQGWADMDRVALDGYSYGGFLTAYALTHSAAWKLGVIGAPVTDWRLYDCYYTERYMGLPRDNAQGYDASSCIKAAAALKGKVMLIHGTLDTNVHLQNSVQFLDALQKAGHDAPVTLLPGSDHSPRAPQHVYAMYEATWRFLKANL</sequence>
<dbReference type="Gene3D" id="2.140.10.30">
    <property type="entry name" value="Dipeptidylpeptidase IV, N-terminal domain"/>
    <property type="match status" value="1"/>
</dbReference>
<dbReference type="KEGG" id="msea:METESE_19390"/>
<dbReference type="Proteomes" id="UP001228113">
    <property type="component" value="Chromosome"/>
</dbReference>
<dbReference type="InterPro" id="IPR002469">
    <property type="entry name" value="Peptidase_S9B_N"/>
</dbReference>
<reference evidence="4" key="1">
    <citation type="journal article" date="2023" name="Int. J. Syst. Evol. Microbiol.">
        <title>Mesoterricola silvestris gen. nov., sp. nov., Mesoterricola sediminis sp. nov., Geothrix oryzae sp. nov., Geothrix edaphica sp. nov., Geothrix rubra sp. nov., and Geothrix limicola sp. nov., six novel members of Acidobacteriota isolated from soils.</title>
        <authorList>
            <person name="Itoh H."/>
            <person name="Sugisawa Y."/>
            <person name="Mise K."/>
            <person name="Xu Z."/>
            <person name="Kuniyasu M."/>
            <person name="Ushijima N."/>
            <person name="Kawano K."/>
            <person name="Kobayashi E."/>
            <person name="Shiratori Y."/>
            <person name="Masuda Y."/>
            <person name="Senoo K."/>
        </authorList>
    </citation>
    <scope>NUCLEOTIDE SEQUENCE</scope>
    <source>
        <strain evidence="4">W786</strain>
    </source>
</reference>
<evidence type="ECO:0000313" key="5">
    <source>
        <dbReference type="Proteomes" id="UP001228113"/>
    </source>
</evidence>
<name>A0AA48H3V5_9BACT</name>
<feature type="domain" description="Dipeptidylpeptidase IV N-terminal" evidence="3">
    <location>
        <begin position="120"/>
        <end position="433"/>
    </location>
</feature>
<dbReference type="InterPro" id="IPR029058">
    <property type="entry name" value="AB_hydrolase_fold"/>
</dbReference>
<gene>
    <name evidence="4" type="ORF">METESE_19390</name>
</gene>
<organism evidence="4 5">
    <name type="scientific">Mesoterricola sediminis</name>
    <dbReference type="NCBI Taxonomy" id="2927980"/>
    <lineage>
        <taxon>Bacteria</taxon>
        <taxon>Pseudomonadati</taxon>
        <taxon>Acidobacteriota</taxon>
        <taxon>Holophagae</taxon>
        <taxon>Holophagales</taxon>
        <taxon>Holophagaceae</taxon>
        <taxon>Mesoterricola</taxon>
    </lineage>
</organism>
<dbReference type="PANTHER" id="PTHR11731">
    <property type="entry name" value="PROTEASE FAMILY S9B,C DIPEPTIDYL-PEPTIDASE IV-RELATED"/>
    <property type="match status" value="1"/>
</dbReference>
<feature type="domain" description="Peptidase S9 prolyl oligopeptidase catalytic" evidence="2">
    <location>
        <begin position="520"/>
        <end position="712"/>
    </location>
</feature>
<dbReference type="InterPro" id="IPR050278">
    <property type="entry name" value="Serine_Prot_S9B/DPPIV"/>
</dbReference>
<accession>A0AA48H3V5</accession>
<dbReference type="EMBL" id="AP027081">
    <property type="protein sequence ID" value="BDU76981.1"/>
    <property type="molecule type" value="Genomic_DNA"/>
</dbReference>
<evidence type="ECO:0000313" key="4">
    <source>
        <dbReference type="EMBL" id="BDU76981.1"/>
    </source>
</evidence>
<dbReference type="InterPro" id="IPR001375">
    <property type="entry name" value="Peptidase_S9_cat"/>
</dbReference>
<dbReference type="Gene3D" id="3.40.50.1820">
    <property type="entry name" value="alpha/beta hydrolase"/>
    <property type="match status" value="1"/>
</dbReference>
<dbReference type="GO" id="GO:0008236">
    <property type="term" value="F:serine-type peptidase activity"/>
    <property type="evidence" value="ECO:0007669"/>
    <property type="project" value="InterPro"/>
</dbReference>
<evidence type="ECO:0000259" key="3">
    <source>
        <dbReference type="Pfam" id="PF00930"/>
    </source>
</evidence>